<proteinExistence type="predicted"/>
<sequence>MEKFELDRQSFQPVLEDHSGGLSIIVPDRNLADRPAEREDRRALGFIQYGKGLVESPSQMLACDSPSMLLVWDSQLQTPMTVLWDVTGRVSSWRRWFSLKMAFRLHFDFLYCGDIPENQVDPV</sequence>
<evidence type="ECO:0000313" key="2">
    <source>
        <dbReference type="Proteomes" id="UP000042958"/>
    </source>
</evidence>
<dbReference type="AlphaFoldDB" id="A0A0F7U0Y9"/>
<keyword evidence="2" id="KW-1185">Reference proteome</keyword>
<evidence type="ECO:0000313" key="1">
    <source>
        <dbReference type="EMBL" id="CEJ62599.1"/>
    </source>
</evidence>
<reference evidence="2" key="1">
    <citation type="journal article" date="2015" name="Genome Announc.">
        <title>Draft genome sequence of the fungus Penicillium brasilianum MG11.</title>
        <authorList>
            <person name="Horn F."/>
            <person name="Linde J."/>
            <person name="Mattern D.J."/>
            <person name="Walther G."/>
            <person name="Guthke R."/>
            <person name="Brakhage A.A."/>
            <person name="Valiante V."/>
        </authorList>
    </citation>
    <scope>NUCLEOTIDE SEQUENCE [LARGE SCALE GENOMIC DNA]</scope>
    <source>
        <strain evidence="2">MG11</strain>
    </source>
</reference>
<dbReference type="Proteomes" id="UP000042958">
    <property type="component" value="Unassembled WGS sequence"/>
</dbReference>
<gene>
    <name evidence="1" type="ORF">PMG11_11096</name>
</gene>
<protein>
    <submittedName>
        <fullName evidence="1">Uncharacterized protein</fullName>
    </submittedName>
</protein>
<organism evidence="1 2">
    <name type="scientific">Penicillium brasilianum</name>
    <dbReference type="NCBI Taxonomy" id="104259"/>
    <lineage>
        <taxon>Eukaryota</taxon>
        <taxon>Fungi</taxon>
        <taxon>Dikarya</taxon>
        <taxon>Ascomycota</taxon>
        <taxon>Pezizomycotina</taxon>
        <taxon>Eurotiomycetes</taxon>
        <taxon>Eurotiomycetidae</taxon>
        <taxon>Eurotiales</taxon>
        <taxon>Aspergillaceae</taxon>
        <taxon>Penicillium</taxon>
    </lineage>
</organism>
<name>A0A0F7U0Y9_PENBI</name>
<dbReference type="EMBL" id="CDHK01000018">
    <property type="protein sequence ID" value="CEJ62599.1"/>
    <property type="molecule type" value="Genomic_DNA"/>
</dbReference>
<accession>A0A0F7U0Y9</accession>